<dbReference type="EMBL" id="AZEF01000012">
    <property type="protein sequence ID" value="KRL02531.1"/>
    <property type="molecule type" value="Genomic_DNA"/>
</dbReference>
<dbReference type="Proteomes" id="UP000051621">
    <property type="component" value="Unassembled WGS sequence"/>
</dbReference>
<dbReference type="OrthoDB" id="9898846at2"/>
<comment type="caution">
    <text evidence="1">The sequence shown here is derived from an EMBL/GenBank/DDBJ whole genome shotgun (WGS) entry which is preliminary data.</text>
</comment>
<organism evidence="1 2">
    <name type="scientific">Liquorilactobacillus capillatus DSM 19910</name>
    <dbReference type="NCBI Taxonomy" id="1423731"/>
    <lineage>
        <taxon>Bacteria</taxon>
        <taxon>Bacillati</taxon>
        <taxon>Bacillota</taxon>
        <taxon>Bacilli</taxon>
        <taxon>Lactobacillales</taxon>
        <taxon>Lactobacillaceae</taxon>
        <taxon>Liquorilactobacillus</taxon>
    </lineage>
</organism>
<proteinExistence type="predicted"/>
<sequence>MANANTVQLHDKDGNTILPQTDYSNITNKPNLNNIGNIPAFTGWSSAGVTFYNGGKNYNDATILTYRYIQMGNIKLVELKGAATNLTNVGSAFGIPSSVAPDHSVYAISPTAGSNTLRWHCSGSDGVWTIEASSTGAITAQQFLPINIVYMTTNS</sequence>
<dbReference type="RefSeq" id="WP_057742875.1">
    <property type="nucleotide sequence ID" value="NZ_AZEF01000012.1"/>
</dbReference>
<evidence type="ECO:0000313" key="1">
    <source>
        <dbReference type="EMBL" id="KRL02531.1"/>
    </source>
</evidence>
<dbReference type="STRING" id="1423731.FC81_GL000699"/>
<reference evidence="1 2" key="1">
    <citation type="journal article" date="2015" name="Genome Announc.">
        <title>Expanding the biotechnology potential of lactobacilli through comparative genomics of 213 strains and associated genera.</title>
        <authorList>
            <person name="Sun Z."/>
            <person name="Harris H.M."/>
            <person name="McCann A."/>
            <person name="Guo C."/>
            <person name="Argimon S."/>
            <person name="Zhang W."/>
            <person name="Yang X."/>
            <person name="Jeffery I.B."/>
            <person name="Cooney J.C."/>
            <person name="Kagawa T.F."/>
            <person name="Liu W."/>
            <person name="Song Y."/>
            <person name="Salvetti E."/>
            <person name="Wrobel A."/>
            <person name="Rasinkangas P."/>
            <person name="Parkhill J."/>
            <person name="Rea M.C."/>
            <person name="O'Sullivan O."/>
            <person name="Ritari J."/>
            <person name="Douillard F.P."/>
            <person name="Paul Ross R."/>
            <person name="Yang R."/>
            <person name="Briner A.E."/>
            <person name="Felis G.E."/>
            <person name="de Vos W.M."/>
            <person name="Barrangou R."/>
            <person name="Klaenhammer T.R."/>
            <person name="Caufield P.W."/>
            <person name="Cui Y."/>
            <person name="Zhang H."/>
            <person name="O'Toole P.W."/>
        </authorList>
    </citation>
    <scope>NUCLEOTIDE SEQUENCE [LARGE SCALE GENOMIC DNA]</scope>
    <source>
        <strain evidence="1 2">DSM 19910</strain>
    </source>
</reference>
<gene>
    <name evidence="1" type="ORF">FC81_GL000699</name>
</gene>
<dbReference type="AlphaFoldDB" id="A0A0R1ME91"/>
<name>A0A0R1ME91_9LACO</name>
<accession>A0A0R1ME91</accession>
<keyword evidence="2" id="KW-1185">Reference proteome</keyword>
<dbReference type="PATRIC" id="fig|1423731.3.peg.718"/>
<protein>
    <submittedName>
        <fullName evidence="1">Uncharacterized protein</fullName>
    </submittedName>
</protein>
<evidence type="ECO:0000313" key="2">
    <source>
        <dbReference type="Proteomes" id="UP000051621"/>
    </source>
</evidence>